<dbReference type="EMBL" id="JADNRY010000092">
    <property type="protein sequence ID" value="KAF9066127.1"/>
    <property type="molecule type" value="Genomic_DNA"/>
</dbReference>
<organism evidence="2 3">
    <name type="scientific">Rhodocollybia butyracea</name>
    <dbReference type="NCBI Taxonomy" id="206335"/>
    <lineage>
        <taxon>Eukaryota</taxon>
        <taxon>Fungi</taxon>
        <taxon>Dikarya</taxon>
        <taxon>Basidiomycota</taxon>
        <taxon>Agaricomycotina</taxon>
        <taxon>Agaricomycetes</taxon>
        <taxon>Agaricomycetidae</taxon>
        <taxon>Agaricales</taxon>
        <taxon>Marasmiineae</taxon>
        <taxon>Omphalotaceae</taxon>
        <taxon>Rhodocollybia</taxon>
    </lineage>
</organism>
<evidence type="ECO:0000313" key="3">
    <source>
        <dbReference type="Proteomes" id="UP000772434"/>
    </source>
</evidence>
<gene>
    <name evidence="2" type="ORF">BDP27DRAFT_1330993</name>
</gene>
<keyword evidence="3" id="KW-1185">Reference proteome</keyword>
<comment type="caution">
    <text evidence="2">The sequence shown here is derived from an EMBL/GenBank/DDBJ whole genome shotgun (WGS) entry which is preliminary data.</text>
</comment>
<dbReference type="AlphaFoldDB" id="A0A9P5PN17"/>
<evidence type="ECO:0000256" key="1">
    <source>
        <dbReference type="SAM" id="MobiDB-lite"/>
    </source>
</evidence>
<sequence length="677" mass="76414">MANGKGKRKVQSKKSSQNPPPLTQCATLNEDEITRCDLLAANGAPRCKVHQAQYRKMYTKYKEAGKVVDELKVGREMPSLERITQYSDVHSTLEQARWIRRYLEAIRVERAGRDIHQRRFFAKADDGHKFRLIILEKRMVKAVEILDALQARAFDLHMVNNPAREWVKDFQKSPLDSDGDKDDLLTSTDMMLKSFEDPKSEAMKQQRAVAAAITGSDTEEEADLIDIELRAQKTQLLYVFEFLLSEESIRQQIQDSLPNEGVANSTLVSLARHTFLQYFRRIVMHDPVLSMKAINKVSPKDLILDEDFALKDAARVMVLLAKRLQIGLLWWKDSLLEAIAITRDEPAAKMGDPKNRFRILGGWVFNTPHSGTMSDEGWGTLLETLGPLEKDMENRFVRLCNTFDDLISYLSFGALGLFPPPTFCSRPDPQGRNAVASRNHLSLSGVVIADMVTGEPQLSKHGLVPTPRRGRNPGCIIWAEVEKRAYIFGAVRDKPDAFTNAFISGLRARPDLFQVVIYSETDPVDKVECSGFGGEALPALRTRTFEAGPPSPSGQLPSGYGAWDVRRSASDVLHGKNQEMLGYLTQLTRPGSSGWFFHFKKMPVKYFVILDTTPHRHPFYLAREVAWVALCVQGFGEGECSDIKYAKASDKMFQKRAEERLSWKPKGSWHATKMADS</sequence>
<name>A0A9P5PN17_9AGAR</name>
<evidence type="ECO:0000313" key="2">
    <source>
        <dbReference type="EMBL" id="KAF9066127.1"/>
    </source>
</evidence>
<feature type="region of interest" description="Disordered" evidence="1">
    <location>
        <begin position="1"/>
        <end position="25"/>
    </location>
</feature>
<accession>A0A9P5PN17</accession>
<proteinExistence type="predicted"/>
<protein>
    <submittedName>
        <fullName evidence="2">Uncharacterized protein</fullName>
    </submittedName>
</protein>
<feature type="compositionally biased region" description="Basic residues" evidence="1">
    <location>
        <begin position="1"/>
        <end position="12"/>
    </location>
</feature>
<dbReference type="Proteomes" id="UP000772434">
    <property type="component" value="Unassembled WGS sequence"/>
</dbReference>
<reference evidence="2" key="1">
    <citation type="submission" date="2020-11" db="EMBL/GenBank/DDBJ databases">
        <authorList>
            <consortium name="DOE Joint Genome Institute"/>
            <person name="Ahrendt S."/>
            <person name="Riley R."/>
            <person name="Andreopoulos W."/>
            <person name="Labutti K."/>
            <person name="Pangilinan J."/>
            <person name="Ruiz-Duenas F.J."/>
            <person name="Barrasa J.M."/>
            <person name="Sanchez-Garcia M."/>
            <person name="Camarero S."/>
            <person name="Miyauchi S."/>
            <person name="Serrano A."/>
            <person name="Linde D."/>
            <person name="Babiker R."/>
            <person name="Drula E."/>
            <person name="Ayuso-Fernandez I."/>
            <person name="Pacheco R."/>
            <person name="Padilla G."/>
            <person name="Ferreira P."/>
            <person name="Barriuso J."/>
            <person name="Kellner H."/>
            <person name="Castanera R."/>
            <person name="Alfaro M."/>
            <person name="Ramirez L."/>
            <person name="Pisabarro A.G."/>
            <person name="Kuo A."/>
            <person name="Tritt A."/>
            <person name="Lipzen A."/>
            <person name="He G."/>
            <person name="Yan M."/>
            <person name="Ng V."/>
            <person name="Cullen D."/>
            <person name="Martin F."/>
            <person name="Rosso M.-N."/>
            <person name="Henrissat B."/>
            <person name="Hibbett D."/>
            <person name="Martinez A.T."/>
            <person name="Grigoriev I.V."/>
        </authorList>
    </citation>
    <scope>NUCLEOTIDE SEQUENCE</scope>
    <source>
        <strain evidence="2">AH 40177</strain>
    </source>
</reference>
<dbReference type="OrthoDB" id="2756263at2759"/>